<keyword evidence="2" id="KW-1185">Reference proteome</keyword>
<dbReference type="EMBL" id="JAACJL010000046">
    <property type="protein sequence ID" value="KAF4613336.1"/>
    <property type="molecule type" value="Genomic_DNA"/>
</dbReference>
<protein>
    <submittedName>
        <fullName evidence="1">Uncharacterized protein</fullName>
    </submittedName>
</protein>
<dbReference type="AlphaFoldDB" id="A0A8H4QLZ5"/>
<name>A0A8H4QLZ5_9AGAR</name>
<comment type="caution">
    <text evidence="1">The sequence shown here is derived from an EMBL/GenBank/DDBJ whole genome shotgun (WGS) entry which is preliminary data.</text>
</comment>
<dbReference type="Proteomes" id="UP000521872">
    <property type="component" value="Unassembled WGS sequence"/>
</dbReference>
<reference evidence="1 2" key="1">
    <citation type="submission" date="2019-12" db="EMBL/GenBank/DDBJ databases">
        <authorList>
            <person name="Floudas D."/>
            <person name="Bentzer J."/>
            <person name="Ahren D."/>
            <person name="Johansson T."/>
            <person name="Persson P."/>
            <person name="Tunlid A."/>
        </authorList>
    </citation>
    <scope>NUCLEOTIDE SEQUENCE [LARGE SCALE GENOMIC DNA]</scope>
    <source>
        <strain evidence="1 2">CBS 102.39</strain>
    </source>
</reference>
<organism evidence="1 2">
    <name type="scientific">Agrocybe pediades</name>
    <dbReference type="NCBI Taxonomy" id="84607"/>
    <lineage>
        <taxon>Eukaryota</taxon>
        <taxon>Fungi</taxon>
        <taxon>Dikarya</taxon>
        <taxon>Basidiomycota</taxon>
        <taxon>Agaricomycotina</taxon>
        <taxon>Agaricomycetes</taxon>
        <taxon>Agaricomycetidae</taxon>
        <taxon>Agaricales</taxon>
        <taxon>Agaricineae</taxon>
        <taxon>Strophariaceae</taxon>
        <taxon>Agrocybe</taxon>
    </lineage>
</organism>
<evidence type="ECO:0000313" key="2">
    <source>
        <dbReference type="Proteomes" id="UP000521872"/>
    </source>
</evidence>
<evidence type="ECO:0000313" key="1">
    <source>
        <dbReference type="EMBL" id="KAF4613336.1"/>
    </source>
</evidence>
<accession>A0A8H4QLZ5</accession>
<sequence>MERKKLYAGYKSNHAALDAFPDYTYSACRNVKSVKKCKSFETARGWSQALRRKWRLLDECIKARSYFSERFFGNDMDFGHKTFWHYLQKQQIEIENLLENVEQRAYELLLAAKNASWVLDDRQSTTDEAAGECGAYDEEPLTKALSKSVSSSTVQPTEEDVEDPLDVAIREKKEEIWEKIWTRLARYCSPTRSKYHDERDAVIWSCICRAVYRDPMLMITAQNYRDVKSLVADVSLDLLTVEKLWTAIKDLSVDDVRAAIDDVLHPDRENSDYVVVFGTRLHKELSGNSFPLHGWGHMTAIFPCYSCVDDIVALTRYALLSGSGLAQSYTKYDFNYDGWRTLALCGFIPNNIEDVGERYTIEKSNSWYGRKAPQWTETRTNNAICVGLSLNDPKSQLFVDACLRQEDLMVLCQKGPNGNIIRSEKRLVGAERRTADTRAGLKKTPWDQADAVFFQDSVLEEARPLLYAGKFLDDCYQIAIVDDGEGDVQDFISKIAKLWYEAYEVDDFRDLLAEIGHQFLDDEELEVDDNPRPNEIPILPNTELDVLVSYKKLWGRIPREGRLADDEVQLEVIPL</sequence>
<gene>
    <name evidence="1" type="ORF">D9613_011053</name>
</gene>
<proteinExistence type="predicted"/>